<dbReference type="AlphaFoldDB" id="A0A9W6MQQ3"/>
<evidence type="ECO:0000256" key="1">
    <source>
        <dbReference type="SAM" id="MobiDB-lite"/>
    </source>
</evidence>
<reference evidence="2" key="2">
    <citation type="submission" date="2023-01" db="EMBL/GenBank/DDBJ databases">
        <authorList>
            <person name="Sun Q."/>
            <person name="Evtushenko L."/>
        </authorList>
    </citation>
    <scope>NUCLEOTIDE SEQUENCE</scope>
    <source>
        <strain evidence="2">VKM B-1606</strain>
    </source>
</reference>
<reference evidence="2" key="1">
    <citation type="journal article" date="2014" name="Int. J. Syst. Evol. Microbiol.">
        <title>Complete genome sequence of Corynebacterium casei LMG S-19264T (=DSM 44701T), isolated from a smear-ripened cheese.</title>
        <authorList>
            <consortium name="US DOE Joint Genome Institute (JGI-PGF)"/>
            <person name="Walter F."/>
            <person name="Albersmeier A."/>
            <person name="Kalinowski J."/>
            <person name="Ruckert C."/>
        </authorList>
    </citation>
    <scope>NUCLEOTIDE SEQUENCE</scope>
    <source>
        <strain evidence="2">VKM B-1606</strain>
    </source>
</reference>
<dbReference type="Proteomes" id="UP001143400">
    <property type="component" value="Unassembled WGS sequence"/>
</dbReference>
<comment type="caution">
    <text evidence="2">The sequence shown here is derived from an EMBL/GenBank/DDBJ whole genome shotgun (WGS) entry which is preliminary data.</text>
</comment>
<dbReference type="EMBL" id="BSFF01000001">
    <property type="protein sequence ID" value="GLK54254.1"/>
    <property type="molecule type" value="Genomic_DNA"/>
</dbReference>
<evidence type="ECO:0000313" key="3">
    <source>
        <dbReference type="Proteomes" id="UP001143400"/>
    </source>
</evidence>
<name>A0A9W6MQQ3_9HYPH</name>
<proteinExistence type="predicted"/>
<protein>
    <submittedName>
        <fullName evidence="2">Uncharacterized protein</fullName>
    </submittedName>
</protein>
<sequence>MPASSRASACSADIEPDTEPEITPRDTDDMADTCMPPWRPKALKAFGSGCAGIEKAATCCRAPSSAWAVAGAAA</sequence>
<evidence type="ECO:0000313" key="2">
    <source>
        <dbReference type="EMBL" id="GLK54254.1"/>
    </source>
</evidence>
<feature type="region of interest" description="Disordered" evidence="1">
    <location>
        <begin position="1"/>
        <end position="36"/>
    </location>
</feature>
<organism evidence="2 3">
    <name type="scientific">Methylopila capsulata</name>
    <dbReference type="NCBI Taxonomy" id="61654"/>
    <lineage>
        <taxon>Bacteria</taxon>
        <taxon>Pseudomonadati</taxon>
        <taxon>Pseudomonadota</taxon>
        <taxon>Alphaproteobacteria</taxon>
        <taxon>Hyphomicrobiales</taxon>
        <taxon>Methylopilaceae</taxon>
        <taxon>Methylopila</taxon>
    </lineage>
</organism>
<gene>
    <name evidence="2" type="ORF">GCM10008170_02730</name>
</gene>
<accession>A0A9W6MQQ3</accession>